<accession>A0ABT2FFU0</accession>
<proteinExistence type="predicted"/>
<dbReference type="RefSeq" id="WP_238894562.1">
    <property type="nucleotide sequence ID" value="NZ_JAKOGG010000001.1"/>
</dbReference>
<evidence type="ECO:0000313" key="2">
    <source>
        <dbReference type="Proteomes" id="UP001201549"/>
    </source>
</evidence>
<protein>
    <submittedName>
        <fullName evidence="1">Uncharacterized protein</fullName>
    </submittedName>
</protein>
<reference evidence="1 2" key="1">
    <citation type="submission" date="2022-02" db="EMBL/GenBank/DDBJ databases">
        <authorList>
            <person name="Zhuang L."/>
        </authorList>
    </citation>
    <scope>NUCLEOTIDE SEQUENCE [LARGE SCALE GENOMIC DNA]</scope>
    <source>
        <strain evidence="1 2">C32</strain>
    </source>
</reference>
<gene>
    <name evidence="1" type="ORF">L9G74_01785</name>
</gene>
<organism evidence="1 2">
    <name type="scientific">Shewanella electrica</name>
    <dbReference type="NCBI Taxonomy" id="515560"/>
    <lineage>
        <taxon>Bacteria</taxon>
        <taxon>Pseudomonadati</taxon>
        <taxon>Pseudomonadota</taxon>
        <taxon>Gammaproteobacteria</taxon>
        <taxon>Alteromonadales</taxon>
        <taxon>Shewanellaceae</taxon>
        <taxon>Shewanella</taxon>
    </lineage>
</organism>
<comment type="caution">
    <text evidence="1">The sequence shown here is derived from an EMBL/GenBank/DDBJ whole genome shotgun (WGS) entry which is preliminary data.</text>
</comment>
<reference evidence="2" key="2">
    <citation type="submission" date="2023-07" db="EMBL/GenBank/DDBJ databases">
        <title>Shewanella mangrovi sp. nov., an acetaldehyde- degrading bacterium isolated from mangrove sediment.</title>
        <authorList>
            <person name="Liu Y."/>
        </authorList>
    </citation>
    <scope>NUCLEOTIDE SEQUENCE [LARGE SCALE GENOMIC DNA]</scope>
    <source>
        <strain evidence="2">C32</strain>
    </source>
</reference>
<evidence type="ECO:0000313" key="1">
    <source>
        <dbReference type="EMBL" id="MCS4555160.1"/>
    </source>
</evidence>
<dbReference type="EMBL" id="JAKOGG010000001">
    <property type="protein sequence ID" value="MCS4555160.1"/>
    <property type="molecule type" value="Genomic_DNA"/>
</dbReference>
<sequence>MANGLTFFTAQPGFIPFPAATEVFTEQAEQYTEQFIPLATVQLEQFFDDLHGTVHFLLPTSISVDEQAQQIHQLAQNSYSKHDYWLACQVVDGRYQMSLPLQAEYALSQPRFQPLAAALQQRRAHLLATGALHHPWAKPNKIGHYQDGDRVELISQLAGHSVFGNWSSCSSLPIKQCGSAIDEDGDEMPIELPLTDDGRPFVFIGRVTSYHYLHHTPDDIGLVEADILLFYDPISHMALSTFEFS</sequence>
<dbReference type="Proteomes" id="UP001201549">
    <property type="component" value="Unassembled WGS sequence"/>
</dbReference>
<keyword evidence="2" id="KW-1185">Reference proteome</keyword>
<name>A0ABT2FFU0_9GAMM</name>